<name>A0A4R4UGQ9_9PSEU</name>
<dbReference type="Pfam" id="PF13191">
    <property type="entry name" value="AAA_16"/>
    <property type="match status" value="1"/>
</dbReference>
<dbReference type="AlphaFoldDB" id="A0A4R4UGQ9"/>
<dbReference type="InterPro" id="IPR041664">
    <property type="entry name" value="AAA_16"/>
</dbReference>
<evidence type="ECO:0000259" key="1">
    <source>
        <dbReference type="PROSITE" id="PS50837"/>
    </source>
</evidence>
<dbReference type="PANTHER" id="PTHR35205:SF1">
    <property type="entry name" value="ZU5 DOMAIN-CONTAINING PROTEIN"/>
    <property type="match status" value="1"/>
</dbReference>
<dbReference type="Proteomes" id="UP000294744">
    <property type="component" value="Unassembled WGS sequence"/>
</dbReference>
<keyword evidence="3" id="KW-1185">Reference proteome</keyword>
<dbReference type="InterPro" id="IPR027417">
    <property type="entry name" value="P-loop_NTPase"/>
</dbReference>
<dbReference type="EMBL" id="SMKV01000046">
    <property type="protein sequence ID" value="TDC88124.1"/>
    <property type="molecule type" value="Genomic_DNA"/>
</dbReference>
<dbReference type="PROSITE" id="PS50837">
    <property type="entry name" value="NACHT"/>
    <property type="match status" value="1"/>
</dbReference>
<dbReference type="InterPro" id="IPR056681">
    <property type="entry name" value="DUF7779"/>
</dbReference>
<dbReference type="InterPro" id="IPR002182">
    <property type="entry name" value="NB-ARC"/>
</dbReference>
<dbReference type="Pfam" id="PF00931">
    <property type="entry name" value="NB-ARC"/>
    <property type="match status" value="1"/>
</dbReference>
<feature type="domain" description="NACHT" evidence="1">
    <location>
        <begin position="549"/>
        <end position="687"/>
    </location>
</feature>
<evidence type="ECO:0000313" key="2">
    <source>
        <dbReference type="EMBL" id="TDC88124.1"/>
    </source>
</evidence>
<dbReference type="SUPFAM" id="SSF52540">
    <property type="entry name" value="P-loop containing nucleoside triphosphate hydrolases"/>
    <property type="match status" value="2"/>
</dbReference>
<gene>
    <name evidence="2" type="ORF">E1161_24320</name>
</gene>
<dbReference type="GO" id="GO:0043531">
    <property type="term" value="F:ADP binding"/>
    <property type="evidence" value="ECO:0007669"/>
    <property type="project" value="InterPro"/>
</dbReference>
<dbReference type="PANTHER" id="PTHR35205">
    <property type="entry name" value="NB-ARC AND TPR DOMAIN PROTEIN"/>
    <property type="match status" value="1"/>
</dbReference>
<dbReference type="Gene3D" id="3.40.50.300">
    <property type="entry name" value="P-loop containing nucleotide triphosphate hydrolases"/>
    <property type="match status" value="1"/>
</dbReference>
<reference evidence="2 3" key="1">
    <citation type="submission" date="2019-03" db="EMBL/GenBank/DDBJ databases">
        <title>Draft genome sequences of novel Actinobacteria.</title>
        <authorList>
            <person name="Sahin N."/>
            <person name="Ay H."/>
            <person name="Saygin H."/>
        </authorList>
    </citation>
    <scope>NUCLEOTIDE SEQUENCE [LARGE SCALE GENOMIC DNA]</scope>
    <source>
        <strain evidence="2 3">16K404</strain>
    </source>
</reference>
<comment type="caution">
    <text evidence="2">The sequence shown here is derived from an EMBL/GenBank/DDBJ whole genome shotgun (WGS) entry which is preliminary data.</text>
</comment>
<protein>
    <submittedName>
        <fullName evidence="2">NACHT domain-containing protein</fullName>
    </submittedName>
</protein>
<sequence length="905" mass="99367">MAASERRRHRLRTGLLTLLTGFSALLVALLAAATNLATNAVPQQFTPWTEDPSWTWGTTTVLATLVILVGVALQRLSSPEPARPAAARTAELDSVNPAHNLSPRDPAFIGRDAVFERIEAELRDGPVAVVAMHGLGGMGKSAIALELAYRGHESGRYSIAWWIHAETESTLVEDISELAPILGLSVSDDQDQTVKEVRAALRNRNDWLIVFDNVADPDAVRPWLPGGSGATLITSRFRGWSKLAVQVDLDRFTREESLAYLAGTVERYDPAAANELAQVLGDLPLALVQAAGYLDRRDLPIERYLELYRDRDAAGRLLAEAVDGYPDSVATTWLLHYDQLAEDEPAALQLLRLCAFLDPEDIDLDLLLSVPELLPPELVATASPIDYERVVGELARANLVTRMDKNRIRLHRLVSQVTRLQLEASAGEWALLAATLVNRLFPIHSHEPSQWPRCALLAAHASSVIEHNESLAVSDAQARALYDRLGVYLQTQVDGDVDVSSLGPADWRISPVRSRYSHQIQRIAPKMLAGRDRELADLAAFTTSEDEPSYLWLRAGAGSGKTALLAWFALHPPAGVRVVSFFVSARWAGQSDRSAFVENVIEQLVEILGQPMPAPLSEATHEAHLHALLEEAAQACRSRGERLVLLVDGLDEDRGGHTGSDAHSIAALLPTHPPRGLRIIVADRPNSAFPADVPAHHSLRVPGIVRPLTLNPDGGTKYLLAEMKQELRSLLGAVGNQEVLGLITAAGGGLTVTDLAEITDTPAEALQDLINGCSFTKRSEGDRPPVYQLAHEQMHETVLQILGPRRIAKYRDALHSWADSYRVRKWPEDTPDYLLSTYPRMLHQYADVARLVDYVTDVARHDRMRQRFGGDAAAISEVDRALKAVAKCDNADLFKRLVARRKALQ</sequence>
<proteinExistence type="predicted"/>
<dbReference type="InterPro" id="IPR007111">
    <property type="entry name" value="NACHT_NTPase"/>
</dbReference>
<evidence type="ECO:0000313" key="3">
    <source>
        <dbReference type="Proteomes" id="UP000294744"/>
    </source>
</evidence>
<organism evidence="2 3">
    <name type="scientific">Saccharopolyspora aridisoli</name>
    <dbReference type="NCBI Taxonomy" id="2530385"/>
    <lineage>
        <taxon>Bacteria</taxon>
        <taxon>Bacillati</taxon>
        <taxon>Actinomycetota</taxon>
        <taxon>Actinomycetes</taxon>
        <taxon>Pseudonocardiales</taxon>
        <taxon>Pseudonocardiaceae</taxon>
        <taxon>Saccharopolyspora</taxon>
    </lineage>
</organism>
<dbReference type="OrthoDB" id="3261206at2"/>
<accession>A0A4R4UGQ9</accession>
<dbReference type="Pfam" id="PF25000">
    <property type="entry name" value="DUF7779"/>
    <property type="match status" value="1"/>
</dbReference>